<evidence type="ECO:0008006" key="5">
    <source>
        <dbReference type="Google" id="ProtNLM"/>
    </source>
</evidence>
<name>A0A433Q7G1_9FUNG</name>
<dbReference type="AlphaFoldDB" id="A0A433Q7G1"/>
<comment type="caution">
    <text evidence="3">The sequence shown here is derived from an EMBL/GenBank/DDBJ whole genome shotgun (WGS) entry which is preliminary data.</text>
</comment>
<comment type="similarity">
    <text evidence="1">Belongs to the UPF0696 family.</text>
</comment>
<sequence>MSDTESLYEPASPPLDLLTDDSEIEDESYLPPRKRRRSSFNSDRSAIPPAFEAFLKRCPAESVDSFLARARPTTTPSSRGSWIYARSPVGDNLTSDNNTFDTYGEEKAAIFEGRVLLQEFEQQLQNSRRPSLPASPFVFGATAVDPSSATPMLTASVVESKLYAIAEKHRYVLGKWLLFPPPRTVDVVWEKVARATFEGRLGVSAKVATNQGTGRNFVVCVYCRDFSDKEDVGRVLRVLRDDIALAPVAFKTDFFTALGVYSDPNPWGLRTTRYTVRDFPARRAPGRGYKAPIEDFFKLRGGVGTWPVAGIEPIAVATLAETQIGHDAATETMMDEDSVDSPVLNEIHHNTTAENARAGPATPQAGFFFGGPQFFASASLPVGGKQAQRGGAARRAAGRGERMFGGVGRRTLAGRSQQQILYRDEIDPWEF</sequence>
<feature type="compositionally biased region" description="Acidic residues" evidence="2">
    <location>
        <begin position="18"/>
        <end position="28"/>
    </location>
</feature>
<dbReference type="PANTHER" id="PTHR31977">
    <property type="entry name" value="UPF0696 PROTEIN C11ORF68"/>
    <property type="match status" value="1"/>
</dbReference>
<accession>A0A433Q7G1</accession>
<dbReference type="InterPro" id="IPR015034">
    <property type="entry name" value="Bles03"/>
</dbReference>
<dbReference type="Pfam" id="PF08939">
    <property type="entry name" value="Bles03"/>
    <property type="match status" value="1"/>
</dbReference>
<proteinExistence type="inferred from homology"/>
<organism evidence="3 4">
    <name type="scientific">Jimgerdemannia flammicorona</name>
    <dbReference type="NCBI Taxonomy" id="994334"/>
    <lineage>
        <taxon>Eukaryota</taxon>
        <taxon>Fungi</taxon>
        <taxon>Fungi incertae sedis</taxon>
        <taxon>Mucoromycota</taxon>
        <taxon>Mucoromycotina</taxon>
        <taxon>Endogonomycetes</taxon>
        <taxon>Endogonales</taxon>
        <taxon>Endogonaceae</taxon>
        <taxon>Jimgerdemannia</taxon>
    </lineage>
</organism>
<keyword evidence="4" id="KW-1185">Reference proteome</keyword>
<protein>
    <recommendedName>
        <fullName evidence="5">DUF1917-domain-containing protein</fullName>
    </recommendedName>
</protein>
<evidence type="ECO:0000256" key="1">
    <source>
        <dbReference type="ARBA" id="ARBA00010568"/>
    </source>
</evidence>
<evidence type="ECO:0000313" key="4">
    <source>
        <dbReference type="Proteomes" id="UP000274822"/>
    </source>
</evidence>
<dbReference type="PANTHER" id="PTHR31977:SF1">
    <property type="entry name" value="UPF0696 PROTEIN C11ORF68"/>
    <property type="match status" value="1"/>
</dbReference>
<reference evidence="3 4" key="1">
    <citation type="journal article" date="2018" name="New Phytol.">
        <title>Phylogenomics of Endogonaceae and evolution of mycorrhizas within Mucoromycota.</title>
        <authorList>
            <person name="Chang Y."/>
            <person name="Desiro A."/>
            <person name="Na H."/>
            <person name="Sandor L."/>
            <person name="Lipzen A."/>
            <person name="Clum A."/>
            <person name="Barry K."/>
            <person name="Grigoriev I.V."/>
            <person name="Martin F.M."/>
            <person name="Stajich J.E."/>
            <person name="Smith M.E."/>
            <person name="Bonito G."/>
            <person name="Spatafora J.W."/>
        </authorList>
    </citation>
    <scope>NUCLEOTIDE SEQUENCE [LARGE SCALE GENOMIC DNA]</scope>
    <source>
        <strain evidence="3 4">AD002</strain>
    </source>
</reference>
<gene>
    <name evidence="3" type="ORF">BC938DRAFT_471745</name>
</gene>
<evidence type="ECO:0000256" key="2">
    <source>
        <dbReference type="SAM" id="MobiDB-lite"/>
    </source>
</evidence>
<dbReference type="InterPro" id="IPR023398">
    <property type="entry name" value="TIF_eIF4e-like"/>
</dbReference>
<dbReference type="EMBL" id="RBNJ01012203">
    <property type="protein sequence ID" value="RUS25724.1"/>
    <property type="molecule type" value="Genomic_DNA"/>
</dbReference>
<evidence type="ECO:0000313" key="3">
    <source>
        <dbReference type="EMBL" id="RUS25724.1"/>
    </source>
</evidence>
<dbReference type="Gene3D" id="3.30.760.10">
    <property type="entry name" value="RNA Cap, Translation Initiation Factor Eif4e"/>
    <property type="match status" value="1"/>
</dbReference>
<dbReference type="Proteomes" id="UP000274822">
    <property type="component" value="Unassembled WGS sequence"/>
</dbReference>
<dbReference type="SUPFAM" id="SSF55418">
    <property type="entry name" value="eIF4e-like"/>
    <property type="match status" value="1"/>
</dbReference>
<feature type="region of interest" description="Disordered" evidence="2">
    <location>
        <begin position="1"/>
        <end position="42"/>
    </location>
</feature>